<evidence type="ECO:0000313" key="2">
    <source>
        <dbReference type="EMBL" id="MPN51292.1"/>
    </source>
</evidence>
<gene>
    <name evidence="2" type="ORF">SDC9_198935</name>
</gene>
<sequence>MFIMKQTLRCQKQRGIGRNQQKNVDQPRGKQGAGFAKESNQNLQTREQPALIWILNKIIMQIFSAFRYERIIPGDDMACNADQYVAVGLCARVYGHHPNDTKHTEQQ</sequence>
<dbReference type="AlphaFoldDB" id="A0A645IK93"/>
<proteinExistence type="predicted"/>
<accession>A0A645IK93</accession>
<feature type="region of interest" description="Disordered" evidence="1">
    <location>
        <begin position="14"/>
        <end position="43"/>
    </location>
</feature>
<comment type="caution">
    <text evidence="2">The sequence shown here is derived from an EMBL/GenBank/DDBJ whole genome shotgun (WGS) entry which is preliminary data.</text>
</comment>
<reference evidence="2" key="1">
    <citation type="submission" date="2019-08" db="EMBL/GenBank/DDBJ databases">
        <authorList>
            <person name="Kucharzyk K."/>
            <person name="Murdoch R.W."/>
            <person name="Higgins S."/>
            <person name="Loffler F."/>
        </authorList>
    </citation>
    <scope>NUCLEOTIDE SEQUENCE</scope>
</reference>
<dbReference type="EMBL" id="VSSQ01116261">
    <property type="protein sequence ID" value="MPN51292.1"/>
    <property type="molecule type" value="Genomic_DNA"/>
</dbReference>
<name>A0A645IK93_9ZZZZ</name>
<protein>
    <submittedName>
        <fullName evidence="2">Uncharacterized protein</fullName>
    </submittedName>
</protein>
<evidence type="ECO:0000256" key="1">
    <source>
        <dbReference type="SAM" id="MobiDB-lite"/>
    </source>
</evidence>
<organism evidence="2">
    <name type="scientific">bioreactor metagenome</name>
    <dbReference type="NCBI Taxonomy" id="1076179"/>
    <lineage>
        <taxon>unclassified sequences</taxon>
        <taxon>metagenomes</taxon>
        <taxon>ecological metagenomes</taxon>
    </lineage>
</organism>